<gene>
    <name evidence="1" type="ORF">BJX66DRAFT_305146</name>
</gene>
<comment type="caution">
    <text evidence="1">The sequence shown here is derived from an EMBL/GenBank/DDBJ whole genome shotgun (WGS) entry which is preliminary data.</text>
</comment>
<accession>A0ABR4G5P8</accession>
<sequence>MDTQELFVQYKMSLMWSSSAPQAVARRKTSMTGYVRSIAILEVKIPDDDLKQNLRARLPWLERSALQRVKDSLTQILRDEKQGILQTVNNYFPETVFSILLG</sequence>
<reference evidence="1 2" key="1">
    <citation type="submission" date="2024-07" db="EMBL/GenBank/DDBJ databases">
        <title>Section-level genome sequencing and comparative genomics of Aspergillus sections Usti and Cavernicolus.</title>
        <authorList>
            <consortium name="Lawrence Berkeley National Laboratory"/>
            <person name="Nybo J.L."/>
            <person name="Vesth T.C."/>
            <person name="Theobald S."/>
            <person name="Frisvad J.C."/>
            <person name="Larsen T.O."/>
            <person name="Kjaerboelling I."/>
            <person name="Rothschild-Mancinelli K."/>
            <person name="Lyhne E.K."/>
            <person name="Kogle M.E."/>
            <person name="Barry K."/>
            <person name="Clum A."/>
            <person name="Na H."/>
            <person name="Ledsgaard L."/>
            <person name="Lin J."/>
            <person name="Lipzen A."/>
            <person name="Kuo A."/>
            <person name="Riley R."/>
            <person name="Mondo S."/>
            <person name="Labutti K."/>
            <person name="Haridas S."/>
            <person name="Pangalinan J."/>
            <person name="Salamov A.A."/>
            <person name="Simmons B.A."/>
            <person name="Magnuson J.K."/>
            <person name="Chen J."/>
            <person name="Drula E."/>
            <person name="Henrissat B."/>
            <person name="Wiebenga A."/>
            <person name="Lubbers R.J."/>
            <person name="Gomes A.C."/>
            <person name="Makela M.R."/>
            <person name="Stajich J."/>
            <person name="Grigoriev I.V."/>
            <person name="Mortensen U.H."/>
            <person name="De Vries R.P."/>
            <person name="Baker S.E."/>
            <person name="Andersen M.R."/>
        </authorList>
    </citation>
    <scope>NUCLEOTIDE SEQUENCE [LARGE SCALE GENOMIC DNA]</scope>
    <source>
        <strain evidence="1 2">CBS 209.92</strain>
    </source>
</reference>
<proteinExistence type="predicted"/>
<evidence type="ECO:0000313" key="1">
    <source>
        <dbReference type="EMBL" id="KAL2793950.1"/>
    </source>
</evidence>
<protein>
    <submittedName>
        <fullName evidence="1">Uncharacterized protein</fullName>
    </submittedName>
</protein>
<name>A0ABR4G5P8_9EURO</name>
<dbReference type="EMBL" id="JBFTWV010000051">
    <property type="protein sequence ID" value="KAL2793950.1"/>
    <property type="molecule type" value="Genomic_DNA"/>
</dbReference>
<organism evidence="1 2">
    <name type="scientific">Aspergillus keveii</name>
    <dbReference type="NCBI Taxonomy" id="714993"/>
    <lineage>
        <taxon>Eukaryota</taxon>
        <taxon>Fungi</taxon>
        <taxon>Dikarya</taxon>
        <taxon>Ascomycota</taxon>
        <taxon>Pezizomycotina</taxon>
        <taxon>Eurotiomycetes</taxon>
        <taxon>Eurotiomycetidae</taxon>
        <taxon>Eurotiales</taxon>
        <taxon>Aspergillaceae</taxon>
        <taxon>Aspergillus</taxon>
        <taxon>Aspergillus subgen. Nidulantes</taxon>
    </lineage>
</organism>
<keyword evidence="2" id="KW-1185">Reference proteome</keyword>
<evidence type="ECO:0000313" key="2">
    <source>
        <dbReference type="Proteomes" id="UP001610563"/>
    </source>
</evidence>
<dbReference type="Proteomes" id="UP001610563">
    <property type="component" value="Unassembled WGS sequence"/>
</dbReference>